<dbReference type="GO" id="GO:0003700">
    <property type="term" value="F:DNA-binding transcription factor activity"/>
    <property type="evidence" value="ECO:0007669"/>
    <property type="project" value="TreeGrafter"/>
</dbReference>
<keyword evidence="2 4" id="KW-0238">DNA-binding</keyword>
<dbReference type="RefSeq" id="WP_184996551.1">
    <property type="nucleotide sequence ID" value="NZ_BOMK01000022.1"/>
</dbReference>
<name>A0A7W7I303_9ACTN</name>
<dbReference type="AlphaFoldDB" id="A0A7W7I303"/>
<protein>
    <submittedName>
        <fullName evidence="6">AcrR family transcriptional regulator</fullName>
    </submittedName>
</protein>
<dbReference type="PRINTS" id="PR00455">
    <property type="entry name" value="HTHTETR"/>
</dbReference>
<evidence type="ECO:0000256" key="2">
    <source>
        <dbReference type="ARBA" id="ARBA00023125"/>
    </source>
</evidence>
<dbReference type="Gene3D" id="1.10.357.10">
    <property type="entry name" value="Tetracycline Repressor, domain 2"/>
    <property type="match status" value="1"/>
</dbReference>
<sequence>MAAGAGVRRQRAAQTEAELKAAAVRVFARLGYLNTKITDITAEAGRAAGSFYTHFANKEALLEALLTDLLAQGDAAAADARHGDDFSDRDAVRYHVASYWYFHSEHRTLLGALQQAATVDESFAERARALVDPDIHHIAAHLVRAREAGLRLPGDPVVVATAFTTLMPAFAAMWQSGQGPALGRDLSDAEAIETLTSLFYAAIGGVNP</sequence>
<accession>A0A7W7I303</accession>
<evidence type="ECO:0000256" key="3">
    <source>
        <dbReference type="ARBA" id="ARBA00023163"/>
    </source>
</evidence>
<feature type="domain" description="HTH tetR-type" evidence="5">
    <location>
        <begin position="13"/>
        <end position="73"/>
    </location>
</feature>
<proteinExistence type="predicted"/>
<dbReference type="InterPro" id="IPR050109">
    <property type="entry name" value="HTH-type_TetR-like_transc_reg"/>
</dbReference>
<dbReference type="EMBL" id="JACHNH010000001">
    <property type="protein sequence ID" value="MBB4765507.1"/>
    <property type="molecule type" value="Genomic_DNA"/>
</dbReference>
<dbReference type="PANTHER" id="PTHR30055">
    <property type="entry name" value="HTH-TYPE TRANSCRIPTIONAL REGULATOR RUTR"/>
    <property type="match status" value="1"/>
</dbReference>
<evidence type="ECO:0000313" key="7">
    <source>
        <dbReference type="Proteomes" id="UP000578112"/>
    </source>
</evidence>
<dbReference type="Proteomes" id="UP000578112">
    <property type="component" value="Unassembled WGS sequence"/>
</dbReference>
<dbReference type="SUPFAM" id="SSF46689">
    <property type="entry name" value="Homeodomain-like"/>
    <property type="match status" value="1"/>
</dbReference>
<reference evidence="6 7" key="1">
    <citation type="submission" date="2020-08" db="EMBL/GenBank/DDBJ databases">
        <title>Sequencing the genomes of 1000 actinobacteria strains.</title>
        <authorList>
            <person name="Klenk H.-P."/>
        </authorList>
    </citation>
    <scope>NUCLEOTIDE SEQUENCE [LARGE SCALE GENOMIC DNA]</scope>
    <source>
        <strain evidence="6 7">DSM 43149</strain>
    </source>
</reference>
<dbReference type="InterPro" id="IPR036271">
    <property type="entry name" value="Tet_transcr_reg_TetR-rel_C_sf"/>
</dbReference>
<feature type="DNA-binding region" description="H-T-H motif" evidence="4">
    <location>
        <begin position="36"/>
        <end position="55"/>
    </location>
</feature>
<evidence type="ECO:0000256" key="4">
    <source>
        <dbReference type="PROSITE-ProRule" id="PRU00335"/>
    </source>
</evidence>
<dbReference type="Gene3D" id="1.10.10.60">
    <property type="entry name" value="Homeodomain-like"/>
    <property type="match status" value="1"/>
</dbReference>
<keyword evidence="7" id="KW-1185">Reference proteome</keyword>
<evidence type="ECO:0000256" key="1">
    <source>
        <dbReference type="ARBA" id="ARBA00023015"/>
    </source>
</evidence>
<dbReference type="GO" id="GO:0000976">
    <property type="term" value="F:transcription cis-regulatory region binding"/>
    <property type="evidence" value="ECO:0007669"/>
    <property type="project" value="TreeGrafter"/>
</dbReference>
<organism evidence="6 7">
    <name type="scientific">Actinoplanes digitatis</name>
    <dbReference type="NCBI Taxonomy" id="1868"/>
    <lineage>
        <taxon>Bacteria</taxon>
        <taxon>Bacillati</taxon>
        <taxon>Actinomycetota</taxon>
        <taxon>Actinomycetes</taxon>
        <taxon>Micromonosporales</taxon>
        <taxon>Micromonosporaceae</taxon>
        <taxon>Actinoplanes</taxon>
    </lineage>
</organism>
<dbReference type="InterPro" id="IPR001647">
    <property type="entry name" value="HTH_TetR"/>
</dbReference>
<evidence type="ECO:0000259" key="5">
    <source>
        <dbReference type="PROSITE" id="PS50977"/>
    </source>
</evidence>
<keyword evidence="3" id="KW-0804">Transcription</keyword>
<dbReference type="Pfam" id="PF00440">
    <property type="entry name" value="TetR_N"/>
    <property type="match status" value="1"/>
</dbReference>
<keyword evidence="1" id="KW-0805">Transcription regulation</keyword>
<dbReference type="SUPFAM" id="SSF48498">
    <property type="entry name" value="Tetracyclin repressor-like, C-terminal domain"/>
    <property type="match status" value="1"/>
</dbReference>
<dbReference type="PROSITE" id="PS50977">
    <property type="entry name" value="HTH_TETR_2"/>
    <property type="match status" value="1"/>
</dbReference>
<dbReference type="InterPro" id="IPR009057">
    <property type="entry name" value="Homeodomain-like_sf"/>
</dbReference>
<dbReference type="PANTHER" id="PTHR30055:SF234">
    <property type="entry name" value="HTH-TYPE TRANSCRIPTIONAL REGULATOR BETI"/>
    <property type="match status" value="1"/>
</dbReference>
<comment type="caution">
    <text evidence="6">The sequence shown here is derived from an EMBL/GenBank/DDBJ whole genome shotgun (WGS) entry which is preliminary data.</text>
</comment>
<evidence type="ECO:0000313" key="6">
    <source>
        <dbReference type="EMBL" id="MBB4765507.1"/>
    </source>
</evidence>
<gene>
    <name evidence="6" type="ORF">BJ971_006063</name>
</gene>